<sequence>MVGRALRKGEAKSVATIIDITDNWKKHGLPDDNYQWSLEAIPPATRHIGLRKCEFCSHIFRPLEHELKLIRYPLKLLGIYTKKEKLDTKTD</sequence>
<keyword evidence="2" id="KW-1185">Reference proteome</keyword>
<dbReference type="RefSeq" id="WP_413265272.1">
    <property type="nucleotide sequence ID" value="NZ_JBHFNR010000162.1"/>
</dbReference>
<dbReference type="Proteomes" id="UP001576784">
    <property type="component" value="Unassembled WGS sequence"/>
</dbReference>
<protein>
    <submittedName>
        <fullName evidence="1">Uncharacterized protein</fullName>
    </submittedName>
</protein>
<accession>A0ABV4XV78</accession>
<evidence type="ECO:0000313" key="2">
    <source>
        <dbReference type="Proteomes" id="UP001576784"/>
    </source>
</evidence>
<dbReference type="EMBL" id="JBHFNR010000162">
    <property type="protein sequence ID" value="MFB2895634.1"/>
    <property type="molecule type" value="Genomic_DNA"/>
</dbReference>
<name>A0ABV4XV78_9CYAN</name>
<reference evidence="1 2" key="1">
    <citation type="submission" date="2024-09" db="EMBL/GenBank/DDBJ databases">
        <title>Floridaenema gen nov. (Aerosakkonemataceae, Aerosakkonematales ord. nov., Cyanobacteria) from benthic tropical and subtropical fresh waters, with the description of four new species.</title>
        <authorList>
            <person name="Moretto J.A."/>
            <person name="Berthold D.E."/>
            <person name="Lefler F.W."/>
            <person name="Huang I.-S."/>
            <person name="Laughinghouse H. IV."/>
        </authorList>
    </citation>
    <scope>NUCLEOTIDE SEQUENCE [LARGE SCALE GENOMIC DNA]</scope>
    <source>
        <strain evidence="1 2">BLCC-F50</strain>
    </source>
</reference>
<comment type="caution">
    <text evidence="1">The sequence shown here is derived from an EMBL/GenBank/DDBJ whole genome shotgun (WGS) entry which is preliminary data.</text>
</comment>
<evidence type="ECO:0000313" key="1">
    <source>
        <dbReference type="EMBL" id="MFB2895634.1"/>
    </source>
</evidence>
<proteinExistence type="predicted"/>
<gene>
    <name evidence="1" type="ORF">ACE1CI_22235</name>
</gene>
<organism evidence="1 2">
    <name type="scientific">Floridaenema flaviceps BLCC-F50</name>
    <dbReference type="NCBI Taxonomy" id="3153642"/>
    <lineage>
        <taxon>Bacteria</taxon>
        <taxon>Bacillati</taxon>
        <taxon>Cyanobacteriota</taxon>
        <taxon>Cyanophyceae</taxon>
        <taxon>Oscillatoriophycideae</taxon>
        <taxon>Aerosakkonematales</taxon>
        <taxon>Aerosakkonemataceae</taxon>
        <taxon>Floridanema</taxon>
        <taxon>Floridanema flaviceps</taxon>
    </lineage>
</organism>